<feature type="region of interest" description="Disordered" evidence="1">
    <location>
        <begin position="1"/>
        <end position="22"/>
    </location>
</feature>
<keyword evidence="3" id="KW-1185">Reference proteome</keyword>
<comment type="caution">
    <text evidence="2">The sequence shown here is derived from an EMBL/GenBank/DDBJ whole genome shotgun (WGS) entry which is preliminary data.</text>
</comment>
<evidence type="ECO:0000256" key="1">
    <source>
        <dbReference type="SAM" id="MobiDB-lite"/>
    </source>
</evidence>
<reference evidence="2" key="1">
    <citation type="journal article" date="2023" name="Science">
        <title>Genome structures resolve the early diversification of teleost fishes.</title>
        <authorList>
            <person name="Parey E."/>
            <person name="Louis A."/>
            <person name="Montfort J."/>
            <person name="Bouchez O."/>
            <person name="Roques C."/>
            <person name="Iampietro C."/>
            <person name="Lluch J."/>
            <person name="Castinel A."/>
            <person name="Donnadieu C."/>
            <person name="Desvignes T."/>
            <person name="Floi Bucao C."/>
            <person name="Jouanno E."/>
            <person name="Wen M."/>
            <person name="Mejri S."/>
            <person name="Dirks R."/>
            <person name="Jansen H."/>
            <person name="Henkel C."/>
            <person name="Chen W.J."/>
            <person name="Zahm M."/>
            <person name="Cabau C."/>
            <person name="Klopp C."/>
            <person name="Thompson A.W."/>
            <person name="Robinson-Rechavi M."/>
            <person name="Braasch I."/>
            <person name="Lecointre G."/>
            <person name="Bobe J."/>
            <person name="Postlethwait J.H."/>
            <person name="Berthelot C."/>
            <person name="Roest Crollius H."/>
            <person name="Guiguen Y."/>
        </authorList>
    </citation>
    <scope>NUCLEOTIDE SEQUENCE</scope>
    <source>
        <strain evidence="2">NC1722</strain>
    </source>
</reference>
<accession>A0AAD7WXA2</accession>
<dbReference type="Proteomes" id="UP001221898">
    <property type="component" value="Unassembled WGS sequence"/>
</dbReference>
<evidence type="ECO:0000313" key="2">
    <source>
        <dbReference type="EMBL" id="KAJ8412363.1"/>
    </source>
</evidence>
<protein>
    <submittedName>
        <fullName evidence="2">Uncharacterized protein</fullName>
    </submittedName>
</protein>
<name>A0AAD7WXA2_9TELE</name>
<evidence type="ECO:0000313" key="3">
    <source>
        <dbReference type="Proteomes" id="UP001221898"/>
    </source>
</evidence>
<proteinExistence type="predicted"/>
<organism evidence="2 3">
    <name type="scientific">Aldrovandia affinis</name>
    <dbReference type="NCBI Taxonomy" id="143900"/>
    <lineage>
        <taxon>Eukaryota</taxon>
        <taxon>Metazoa</taxon>
        <taxon>Chordata</taxon>
        <taxon>Craniata</taxon>
        <taxon>Vertebrata</taxon>
        <taxon>Euteleostomi</taxon>
        <taxon>Actinopterygii</taxon>
        <taxon>Neopterygii</taxon>
        <taxon>Teleostei</taxon>
        <taxon>Notacanthiformes</taxon>
        <taxon>Halosauridae</taxon>
        <taxon>Aldrovandia</taxon>
    </lineage>
</organism>
<gene>
    <name evidence="2" type="ORF">AAFF_G00126990</name>
</gene>
<sequence length="90" mass="9614">MWSTGYGKASAQEGGRDGYTNTALELRHGGDRTALRAIPDPSRSVSPLRRGPLSLFMQGISDCVPNSERFSRTGPHSKAAASPPCVALWV</sequence>
<dbReference type="AlphaFoldDB" id="A0AAD7WXA2"/>
<dbReference type="EMBL" id="JAINUG010000019">
    <property type="protein sequence ID" value="KAJ8412363.1"/>
    <property type="molecule type" value="Genomic_DNA"/>
</dbReference>